<proteinExistence type="predicted"/>
<dbReference type="EMBL" id="LFTY01000002">
    <property type="protein sequence ID" value="KMW58311.1"/>
    <property type="molecule type" value="Genomic_DNA"/>
</dbReference>
<dbReference type="AlphaFoldDB" id="A0A0J9E6M7"/>
<dbReference type="Proteomes" id="UP000037178">
    <property type="component" value="Unassembled WGS sequence"/>
</dbReference>
<reference evidence="1 2" key="1">
    <citation type="submission" date="2015-06" db="EMBL/GenBank/DDBJ databases">
        <title>Draft genome sequence of an Alphaproteobacteria species associated to the Mediterranean sponge Oscarella lobularis.</title>
        <authorList>
            <person name="Jourda C."/>
            <person name="Santini S."/>
            <person name="Claverie J.-M."/>
        </authorList>
    </citation>
    <scope>NUCLEOTIDE SEQUENCE [LARGE SCALE GENOMIC DNA]</scope>
    <source>
        <strain evidence="1">IGS</strain>
    </source>
</reference>
<name>A0A0J9E6M7_9RHOB</name>
<evidence type="ECO:0000313" key="1">
    <source>
        <dbReference type="EMBL" id="KMW58311.1"/>
    </source>
</evidence>
<dbReference type="PATRIC" id="fig|1675527.3.peg.3433"/>
<protein>
    <submittedName>
        <fullName evidence="1">Uncharacterized protein</fullName>
    </submittedName>
</protein>
<gene>
    <name evidence="1" type="ORF">AIOL_003283</name>
</gene>
<dbReference type="Pfam" id="PF09601">
    <property type="entry name" value="DUF2459"/>
    <property type="match status" value="1"/>
</dbReference>
<evidence type="ECO:0000313" key="2">
    <source>
        <dbReference type="Proteomes" id="UP000037178"/>
    </source>
</evidence>
<dbReference type="InterPro" id="IPR011727">
    <property type="entry name" value="CHP02117"/>
</dbReference>
<accession>A0A0J9E6M7</accession>
<organism evidence="1 2">
    <name type="scientific">Candidatus Rhodobacter oscarellae</name>
    <dbReference type="NCBI Taxonomy" id="1675527"/>
    <lineage>
        <taxon>Bacteria</taxon>
        <taxon>Pseudomonadati</taxon>
        <taxon>Pseudomonadota</taxon>
        <taxon>Alphaproteobacteria</taxon>
        <taxon>Rhodobacterales</taxon>
        <taxon>Rhodobacter group</taxon>
        <taxon>Rhodobacter</taxon>
    </lineage>
</organism>
<dbReference type="STRING" id="1675527.AIOL_003283"/>
<keyword evidence="2" id="KW-1185">Reference proteome</keyword>
<comment type="caution">
    <text evidence="1">The sequence shown here is derived from an EMBL/GenBank/DDBJ whole genome shotgun (WGS) entry which is preliminary data.</text>
</comment>
<sequence>MAAYLMAAVLGALVPGPSDEQPDGGAVQVLFLAGPIHYDILLPATAQTREALGFAEPAGVPITHPAVEWVLVGWGAERFYTTTGTYLDVNAGAIWRGVTGDRAVLRLDVLGALPQDHGLSGIVLSSAEYSALVARIAAESDTSAALDHPGFTETDAFFAARGPFHLFRTCNVWVGEVLRASGARFGAWTPTPYSVRLSLWWHQG</sequence>